<keyword evidence="2" id="KW-1185">Reference proteome</keyword>
<sequence length="164" mass="18298">MSGLNATTLNPVGIANNVHYCCYLDLSHVPWFAIQTLKKLIIAAYGIYSLRSIFEFDSNTYPLLNLSSKTAFNYFQGTLGSNIVDTTWTVDGYIFSITTLTLYKYRYIIVSGAEIHTTQDNFMAMIKVFAEALMQNKALANRRTTSAHVKSVVPGEHIQASVLP</sequence>
<gene>
    <name evidence="1" type="ORF">M427DRAFT_49127</name>
</gene>
<proteinExistence type="predicted"/>
<evidence type="ECO:0000313" key="1">
    <source>
        <dbReference type="EMBL" id="KXS09751.1"/>
    </source>
</evidence>
<name>A0A138ZZ38_GONPJ</name>
<dbReference type="AlphaFoldDB" id="A0A138ZZ38"/>
<dbReference type="Proteomes" id="UP000070544">
    <property type="component" value="Unassembled WGS sequence"/>
</dbReference>
<dbReference type="EMBL" id="KQ965850">
    <property type="protein sequence ID" value="KXS09751.1"/>
    <property type="molecule type" value="Genomic_DNA"/>
</dbReference>
<reference evidence="1 2" key="1">
    <citation type="journal article" date="2015" name="Genome Biol. Evol.">
        <title>Phylogenomic analyses indicate that early fungi evolved digesting cell walls of algal ancestors of land plants.</title>
        <authorList>
            <person name="Chang Y."/>
            <person name="Wang S."/>
            <person name="Sekimoto S."/>
            <person name="Aerts A.L."/>
            <person name="Choi C."/>
            <person name="Clum A."/>
            <person name="LaButti K.M."/>
            <person name="Lindquist E.A."/>
            <person name="Yee Ngan C."/>
            <person name="Ohm R.A."/>
            <person name="Salamov A.A."/>
            <person name="Grigoriev I.V."/>
            <person name="Spatafora J.W."/>
            <person name="Berbee M.L."/>
        </authorList>
    </citation>
    <scope>NUCLEOTIDE SEQUENCE [LARGE SCALE GENOMIC DNA]</scope>
    <source>
        <strain evidence="1 2">JEL478</strain>
    </source>
</reference>
<accession>A0A138ZZ38</accession>
<protein>
    <submittedName>
        <fullName evidence="1">Uncharacterized protein</fullName>
    </submittedName>
</protein>
<organism evidence="1 2">
    <name type="scientific">Gonapodya prolifera (strain JEL478)</name>
    <name type="common">Monoblepharis prolifera</name>
    <dbReference type="NCBI Taxonomy" id="1344416"/>
    <lineage>
        <taxon>Eukaryota</taxon>
        <taxon>Fungi</taxon>
        <taxon>Fungi incertae sedis</taxon>
        <taxon>Chytridiomycota</taxon>
        <taxon>Chytridiomycota incertae sedis</taxon>
        <taxon>Monoblepharidomycetes</taxon>
        <taxon>Monoblepharidales</taxon>
        <taxon>Gonapodyaceae</taxon>
        <taxon>Gonapodya</taxon>
    </lineage>
</organism>
<evidence type="ECO:0000313" key="2">
    <source>
        <dbReference type="Proteomes" id="UP000070544"/>
    </source>
</evidence>